<evidence type="ECO:0000256" key="11">
    <source>
        <dbReference type="SAM" id="MobiDB-lite"/>
    </source>
</evidence>
<keyword evidence="3 10" id="KW-0863">Zinc-finger</keyword>
<feature type="region of interest" description="Disordered" evidence="11">
    <location>
        <begin position="504"/>
        <end position="533"/>
    </location>
</feature>
<dbReference type="CDD" id="cd06961">
    <property type="entry name" value="NR_DBD_TR"/>
    <property type="match status" value="1"/>
</dbReference>
<proteinExistence type="evidence at transcript level"/>
<dbReference type="SUPFAM" id="SSF48508">
    <property type="entry name" value="Nuclear receptor ligand-binding domain"/>
    <property type="match status" value="1"/>
</dbReference>
<dbReference type="SUPFAM" id="SSF57716">
    <property type="entry name" value="Glucocorticoid receptor-like (DNA-binding domain)"/>
    <property type="match status" value="1"/>
</dbReference>
<dbReference type="EMBL" id="AB057767">
    <property type="protein sequence ID" value="BAB68358.1"/>
    <property type="molecule type" value="mRNA"/>
</dbReference>
<dbReference type="PANTHER" id="PTHR24082">
    <property type="entry name" value="NUCLEAR HORMONE RECEPTOR"/>
    <property type="match status" value="1"/>
</dbReference>
<dbReference type="GO" id="GO:0045944">
    <property type="term" value="P:positive regulation of transcription by RNA polymerase II"/>
    <property type="evidence" value="ECO:0007669"/>
    <property type="project" value="TreeGrafter"/>
</dbReference>
<keyword evidence="6 10" id="KW-0238">DNA-binding</keyword>
<dbReference type="GO" id="GO:0008270">
    <property type="term" value="F:zinc ion binding"/>
    <property type="evidence" value="ECO:0007669"/>
    <property type="project" value="UniProtKB-KW"/>
</dbReference>
<dbReference type="SMART" id="SM00430">
    <property type="entry name" value="HOLI"/>
    <property type="match status" value="1"/>
</dbReference>
<organism evidence="14">
    <name type="scientific">Ciona savignyi</name>
    <name type="common">Pacific transparent sea squirt</name>
    <dbReference type="NCBI Taxonomy" id="51511"/>
    <lineage>
        <taxon>Eukaryota</taxon>
        <taxon>Metazoa</taxon>
        <taxon>Chordata</taxon>
        <taxon>Tunicata</taxon>
        <taxon>Ascidiacea</taxon>
        <taxon>Phlebobranchia</taxon>
        <taxon>Cionidae</taxon>
        <taxon>Ciona</taxon>
    </lineage>
</organism>
<dbReference type="PRINTS" id="PR00546">
    <property type="entry name" value="THYROIDHORMR"/>
</dbReference>
<feature type="domain" description="Nuclear receptor" evidence="12">
    <location>
        <begin position="42"/>
        <end position="119"/>
    </location>
</feature>
<dbReference type="InterPro" id="IPR035500">
    <property type="entry name" value="NHR-like_dom_sf"/>
</dbReference>
<evidence type="ECO:0000256" key="10">
    <source>
        <dbReference type="RuleBase" id="RU004334"/>
    </source>
</evidence>
<accession>Q95YJ6</accession>
<keyword evidence="8 10" id="KW-0675">Receptor</keyword>
<evidence type="ECO:0000256" key="1">
    <source>
        <dbReference type="ARBA" id="ARBA00008092"/>
    </source>
</evidence>
<comment type="subcellular location">
    <subcellularLocation>
        <location evidence="10">Nucleus</location>
    </subcellularLocation>
</comment>
<feature type="compositionally biased region" description="Polar residues" evidence="11">
    <location>
        <begin position="8"/>
        <end position="22"/>
    </location>
</feature>
<dbReference type="AlphaFoldDB" id="Q95YJ6"/>
<dbReference type="PANTHER" id="PTHR24082:SF330">
    <property type="entry name" value="THYROID HORMONE RECEPTOR BETA"/>
    <property type="match status" value="1"/>
</dbReference>
<dbReference type="InterPro" id="IPR001723">
    <property type="entry name" value="Nuclear_hrmn_rcpt"/>
</dbReference>
<evidence type="ECO:0000313" key="14">
    <source>
        <dbReference type="EMBL" id="BAB68358.1"/>
    </source>
</evidence>
<dbReference type="Pfam" id="PF00105">
    <property type="entry name" value="zf-C4"/>
    <property type="match status" value="1"/>
</dbReference>
<evidence type="ECO:0000256" key="6">
    <source>
        <dbReference type="ARBA" id="ARBA00023125"/>
    </source>
</evidence>
<dbReference type="GO" id="GO:0030154">
    <property type="term" value="P:cell differentiation"/>
    <property type="evidence" value="ECO:0007669"/>
    <property type="project" value="TreeGrafter"/>
</dbReference>
<evidence type="ECO:0000256" key="3">
    <source>
        <dbReference type="ARBA" id="ARBA00022771"/>
    </source>
</evidence>
<feature type="region of interest" description="Disordered" evidence="11">
    <location>
        <begin position="8"/>
        <end position="28"/>
    </location>
</feature>
<dbReference type="InterPro" id="IPR001728">
    <property type="entry name" value="ThyrH_rcpt"/>
</dbReference>
<evidence type="ECO:0000256" key="5">
    <source>
        <dbReference type="ARBA" id="ARBA00023015"/>
    </source>
</evidence>
<keyword evidence="5 10" id="KW-0805">Transcription regulation</keyword>
<dbReference type="SMART" id="SM00399">
    <property type="entry name" value="ZnF_C4"/>
    <property type="match status" value="1"/>
</dbReference>
<feature type="domain" description="NR LBD" evidence="13">
    <location>
        <begin position="157"/>
        <end position="382"/>
    </location>
</feature>
<dbReference type="InterPro" id="IPR000536">
    <property type="entry name" value="Nucl_hrmn_rcpt_lig-bd"/>
</dbReference>
<keyword evidence="2 10" id="KW-0479">Metal-binding</keyword>
<dbReference type="InterPro" id="IPR013088">
    <property type="entry name" value="Znf_NHR/GATA"/>
</dbReference>
<protein>
    <submittedName>
        <fullName evidence="14">Nuclear receptor 1</fullName>
    </submittedName>
</protein>
<keyword evidence="4 10" id="KW-0862">Zinc</keyword>
<dbReference type="Gene3D" id="1.10.565.10">
    <property type="entry name" value="Retinoid X Receptor"/>
    <property type="match status" value="1"/>
</dbReference>
<dbReference type="PROSITE" id="PS00031">
    <property type="entry name" value="NUCLEAR_REC_DBD_1"/>
    <property type="match status" value="1"/>
</dbReference>
<dbReference type="PRINTS" id="PR00398">
    <property type="entry name" value="STRDHORMONER"/>
</dbReference>
<dbReference type="InterPro" id="IPR050234">
    <property type="entry name" value="Nuclear_hormone_rcpt_NR1"/>
</dbReference>
<dbReference type="FunFam" id="3.30.50.10:FF:000074">
    <property type="entry name" value="Nuclear receptor 1"/>
    <property type="match status" value="1"/>
</dbReference>
<keyword evidence="9 10" id="KW-0539">Nucleus</keyword>
<dbReference type="InterPro" id="IPR001628">
    <property type="entry name" value="Znf_hrmn_rcpt"/>
</dbReference>
<evidence type="ECO:0000256" key="4">
    <source>
        <dbReference type="ARBA" id="ARBA00022833"/>
    </source>
</evidence>
<keyword evidence="7 10" id="KW-0804">Transcription</keyword>
<dbReference type="Pfam" id="PF00104">
    <property type="entry name" value="Hormone_recep"/>
    <property type="match status" value="1"/>
</dbReference>
<dbReference type="Gene3D" id="3.30.50.10">
    <property type="entry name" value="Erythroid Transcription Factor GATA-1, subunit A"/>
    <property type="match status" value="1"/>
</dbReference>
<dbReference type="CDD" id="cd06929">
    <property type="entry name" value="NR_LBD_F1"/>
    <property type="match status" value="1"/>
</dbReference>
<evidence type="ECO:0000256" key="7">
    <source>
        <dbReference type="ARBA" id="ARBA00023163"/>
    </source>
</evidence>
<dbReference type="GO" id="GO:0004879">
    <property type="term" value="F:nuclear receptor activity"/>
    <property type="evidence" value="ECO:0007669"/>
    <property type="project" value="InterPro"/>
</dbReference>
<reference evidence="14" key="1">
    <citation type="journal article" date="2001" name="Development">
        <title>Early embryonic expression of a LIM-homeobox gene Cs-lhx3 is downstream of beta-catenin and responsible for the endoderm differentiation in Ciona savignyi embryos.</title>
        <authorList>
            <person name="Satou Y."/>
            <person name="Imai K.S."/>
            <person name="Satoh N."/>
        </authorList>
    </citation>
    <scope>NUCLEOTIDE SEQUENCE</scope>
</reference>
<feature type="compositionally biased region" description="Polar residues" evidence="11">
    <location>
        <begin position="506"/>
        <end position="533"/>
    </location>
</feature>
<dbReference type="GO" id="GO:0000978">
    <property type="term" value="F:RNA polymerase II cis-regulatory region sequence-specific DNA binding"/>
    <property type="evidence" value="ECO:0007669"/>
    <property type="project" value="TreeGrafter"/>
</dbReference>
<evidence type="ECO:0000256" key="2">
    <source>
        <dbReference type="ARBA" id="ARBA00022723"/>
    </source>
</evidence>
<evidence type="ECO:0000256" key="8">
    <source>
        <dbReference type="ARBA" id="ARBA00023170"/>
    </source>
</evidence>
<name>Q95YJ6_CIOSA</name>
<dbReference type="PROSITE" id="PS51843">
    <property type="entry name" value="NR_LBD"/>
    <property type="match status" value="1"/>
</dbReference>
<comment type="similarity">
    <text evidence="1">Belongs to the nuclear hormone receptor family. NR1 subfamily.</text>
</comment>
<dbReference type="PRINTS" id="PR00047">
    <property type="entry name" value="STROIDFINGER"/>
</dbReference>
<evidence type="ECO:0000259" key="13">
    <source>
        <dbReference type="PROSITE" id="PS51843"/>
    </source>
</evidence>
<dbReference type="GO" id="GO:0090575">
    <property type="term" value="C:RNA polymerase II transcription regulator complex"/>
    <property type="evidence" value="ECO:0007669"/>
    <property type="project" value="TreeGrafter"/>
</dbReference>
<dbReference type="PROSITE" id="PS51030">
    <property type="entry name" value="NUCLEAR_REC_DBD_2"/>
    <property type="match status" value="1"/>
</dbReference>
<dbReference type="GO" id="GO:0048384">
    <property type="term" value="P:retinoic acid receptor signaling pathway"/>
    <property type="evidence" value="ECO:0007669"/>
    <property type="project" value="TreeGrafter"/>
</dbReference>
<evidence type="ECO:0000256" key="9">
    <source>
        <dbReference type="ARBA" id="ARBA00023242"/>
    </source>
</evidence>
<gene>
    <name evidence="14" type="primary">Cs-NR1</name>
</gene>
<sequence>MACNQVFLNSRENSSRPKSNGSGMRDKRKTMKGYVPSYLDGNEVCVVCGDKATGYHYRCITCEGCKGFFRRTVQKGLHQAYQCKQDEKCQINKVSRNQCQLCRYKKCITTGMATDLVLNEDKRLAKRRLIERNRQLRRHKDLGHVIETWKSNKLSEEEKHVINSVVQAHYDLGSYCDITGVSTSTASHNEHFSSALTNAVTRVVEFAKCLPFFSDQVSTDDQVTMLKGCCMEVIVLNAVTDYDRQRGTLKLFSSVVVSRNQLRRTRFDNFADDLFRTAEEMAILQLTQTEISMMKAIIVFAPDRPGVQQTGRIKNIQNFLLQALNHYLNDKRKHEYTVWSMLLLKLADVRRISTGFAASLMHMKLNNPEELVILFSEHKTNDEPRYVKQDERFNHHCSKSNICKLAENKENELFTSPNSIPPLSKESIRNFTYHEWLPFHCFNGTLPNYQGSYKLPRRELRPFPSHTTSIFPKIVNGPDFQSPYLQKNFRLKERSDKCADLKNTEYSESPAAQYTNRDSPSNPAKASSEISTQTHVSKIFDSNVTLLKTMSPNMHAEPNTSSSFKENKIPTHFHENITVPRRTTEGEPTDEAMNLSLNIN</sequence>
<evidence type="ECO:0000259" key="12">
    <source>
        <dbReference type="PROSITE" id="PS51030"/>
    </source>
</evidence>
<dbReference type="GO" id="GO:0000122">
    <property type="term" value="P:negative regulation of transcription by RNA polymerase II"/>
    <property type="evidence" value="ECO:0007669"/>
    <property type="project" value="TreeGrafter"/>
</dbReference>